<dbReference type="InterPro" id="IPR001576">
    <property type="entry name" value="Phosphoglycerate_kinase"/>
</dbReference>
<dbReference type="GO" id="GO:0005829">
    <property type="term" value="C:cytosol"/>
    <property type="evidence" value="ECO:0007669"/>
    <property type="project" value="TreeGrafter"/>
</dbReference>
<dbReference type="PROSITE" id="PS00111">
    <property type="entry name" value="PGLYCERATE_KINASE"/>
    <property type="match status" value="1"/>
</dbReference>
<dbReference type="GO" id="GO:0005524">
    <property type="term" value="F:ATP binding"/>
    <property type="evidence" value="ECO:0007669"/>
    <property type="project" value="UniProtKB-KW"/>
</dbReference>
<proteinExistence type="predicted"/>
<dbReference type="SUPFAM" id="SSF53748">
    <property type="entry name" value="Phosphoglycerate kinase"/>
    <property type="match status" value="1"/>
</dbReference>
<dbReference type="PRINTS" id="PR00477">
    <property type="entry name" value="PHGLYCKINASE"/>
</dbReference>
<organism evidence="7">
    <name type="scientific">marine metagenome</name>
    <dbReference type="NCBI Taxonomy" id="408172"/>
    <lineage>
        <taxon>unclassified sequences</taxon>
        <taxon>metagenomes</taxon>
        <taxon>ecological metagenomes</taxon>
    </lineage>
</organism>
<dbReference type="InterPro" id="IPR036043">
    <property type="entry name" value="Phosphoglycerate_kinase_sf"/>
</dbReference>
<accession>A0A382UQB7</accession>
<keyword evidence="4" id="KW-0547">Nucleotide-binding</keyword>
<feature type="non-terminal residue" evidence="7">
    <location>
        <position position="142"/>
    </location>
</feature>
<reference evidence="7" key="1">
    <citation type="submission" date="2018-05" db="EMBL/GenBank/DDBJ databases">
        <authorList>
            <person name="Lanie J.A."/>
            <person name="Ng W.-L."/>
            <person name="Kazmierczak K.M."/>
            <person name="Andrzejewski T.M."/>
            <person name="Davidsen T.M."/>
            <person name="Wayne K.J."/>
            <person name="Tettelin H."/>
            <person name="Glass J.I."/>
            <person name="Rusch D."/>
            <person name="Podicherti R."/>
            <person name="Tsui H.-C.T."/>
            <person name="Winkler M.E."/>
        </authorList>
    </citation>
    <scope>NUCLEOTIDE SEQUENCE</scope>
</reference>
<dbReference type="GO" id="GO:0006096">
    <property type="term" value="P:glycolytic process"/>
    <property type="evidence" value="ECO:0007669"/>
    <property type="project" value="InterPro"/>
</dbReference>
<evidence type="ECO:0000256" key="4">
    <source>
        <dbReference type="ARBA" id="ARBA00022741"/>
    </source>
</evidence>
<dbReference type="AlphaFoldDB" id="A0A382UQB7"/>
<dbReference type="EC" id="2.7.2.3" evidence="2"/>
<comment type="catalytic activity">
    <reaction evidence="1">
        <text>(2R)-3-phosphoglycerate + ATP = (2R)-3-phospho-glyceroyl phosphate + ADP</text>
        <dbReference type="Rhea" id="RHEA:14801"/>
        <dbReference type="ChEBI" id="CHEBI:30616"/>
        <dbReference type="ChEBI" id="CHEBI:57604"/>
        <dbReference type="ChEBI" id="CHEBI:58272"/>
        <dbReference type="ChEBI" id="CHEBI:456216"/>
        <dbReference type="EC" id="2.7.2.3"/>
    </reaction>
</comment>
<dbReference type="Pfam" id="PF00162">
    <property type="entry name" value="PGK"/>
    <property type="match status" value="1"/>
</dbReference>
<keyword evidence="5" id="KW-0418">Kinase</keyword>
<gene>
    <name evidence="7" type="ORF">METZ01_LOCUS389161</name>
</gene>
<dbReference type="PANTHER" id="PTHR11406">
    <property type="entry name" value="PHOSPHOGLYCERATE KINASE"/>
    <property type="match status" value="1"/>
</dbReference>
<dbReference type="GO" id="GO:0004618">
    <property type="term" value="F:phosphoglycerate kinase activity"/>
    <property type="evidence" value="ECO:0007669"/>
    <property type="project" value="UniProtKB-EC"/>
</dbReference>
<evidence type="ECO:0000256" key="3">
    <source>
        <dbReference type="ARBA" id="ARBA00022679"/>
    </source>
</evidence>
<dbReference type="GO" id="GO:0006094">
    <property type="term" value="P:gluconeogenesis"/>
    <property type="evidence" value="ECO:0007669"/>
    <property type="project" value="TreeGrafter"/>
</dbReference>
<keyword evidence="3" id="KW-0808">Transferase</keyword>
<evidence type="ECO:0000256" key="1">
    <source>
        <dbReference type="ARBA" id="ARBA00000642"/>
    </source>
</evidence>
<keyword evidence="6" id="KW-0067">ATP-binding</keyword>
<dbReference type="EMBL" id="UINC01145899">
    <property type="protein sequence ID" value="SVD36307.1"/>
    <property type="molecule type" value="Genomic_DNA"/>
</dbReference>
<name>A0A382UQB7_9ZZZZ</name>
<dbReference type="InterPro" id="IPR015911">
    <property type="entry name" value="Phosphoglycerate_kinase_CS"/>
</dbReference>
<dbReference type="PANTHER" id="PTHR11406:SF23">
    <property type="entry name" value="PHOSPHOGLYCERATE KINASE 1, CHLOROPLASTIC-RELATED"/>
    <property type="match status" value="1"/>
</dbReference>
<dbReference type="Gene3D" id="3.40.50.1260">
    <property type="entry name" value="Phosphoglycerate kinase, N-terminal domain"/>
    <property type="match status" value="1"/>
</dbReference>
<sequence>MQKVKTIDDVEWNGKRVFVRVDFNVPLDSNCNVTDDTRITAAVPTIRKLSEDGAKVILASHLGRPKGERVSELSLAPVAPILAAKLGLPVLFLDDCIGQSVKTAVDYLENGQVALLENLRYHSGETQNESEFATKLSQLADC</sequence>
<dbReference type="InterPro" id="IPR015824">
    <property type="entry name" value="Phosphoglycerate_kinase_N"/>
</dbReference>
<dbReference type="FunFam" id="3.40.50.1260:FF:000010">
    <property type="entry name" value="Phosphoglycerate kinase"/>
    <property type="match status" value="1"/>
</dbReference>
<evidence type="ECO:0000256" key="5">
    <source>
        <dbReference type="ARBA" id="ARBA00022777"/>
    </source>
</evidence>
<evidence type="ECO:0000256" key="2">
    <source>
        <dbReference type="ARBA" id="ARBA00013061"/>
    </source>
</evidence>
<evidence type="ECO:0000313" key="7">
    <source>
        <dbReference type="EMBL" id="SVD36307.1"/>
    </source>
</evidence>
<evidence type="ECO:0000256" key="6">
    <source>
        <dbReference type="ARBA" id="ARBA00022840"/>
    </source>
</evidence>
<dbReference type="GO" id="GO:0043531">
    <property type="term" value="F:ADP binding"/>
    <property type="evidence" value="ECO:0007669"/>
    <property type="project" value="TreeGrafter"/>
</dbReference>
<protein>
    <recommendedName>
        <fullName evidence="2">phosphoglycerate kinase</fullName>
        <ecNumber evidence="2">2.7.2.3</ecNumber>
    </recommendedName>
</protein>